<name>A0A840VJ70_9PROT</name>
<dbReference type="FunFam" id="3.20.20.80:FF:000004">
    <property type="entry name" value="Beta-glucosidase 6-phospho-beta-glucosidase"/>
    <property type="match status" value="1"/>
</dbReference>
<dbReference type="GO" id="GO:0030245">
    <property type="term" value="P:cellulose catabolic process"/>
    <property type="evidence" value="ECO:0007669"/>
    <property type="project" value="UniProtKB-KW"/>
</dbReference>
<evidence type="ECO:0000256" key="2">
    <source>
        <dbReference type="ARBA" id="ARBA00010838"/>
    </source>
</evidence>
<evidence type="ECO:0000256" key="9">
    <source>
        <dbReference type="PIRSR" id="PIRSR617736-1"/>
    </source>
</evidence>
<feature type="binding site" evidence="10">
    <location>
        <position position="207"/>
    </location>
    <ligand>
        <name>substrate</name>
    </ligand>
</feature>
<keyword evidence="4 11" id="KW-0378">Hydrolase</keyword>
<evidence type="ECO:0000256" key="1">
    <source>
        <dbReference type="ARBA" id="ARBA00000448"/>
    </source>
</evidence>
<feature type="binding site" evidence="10">
    <location>
        <position position="163"/>
    </location>
    <ligand>
        <name>substrate</name>
    </ligand>
</feature>
<protein>
    <recommendedName>
        <fullName evidence="3 11">Beta-glucosidase</fullName>
        <ecNumber evidence="3 11">3.2.1.21</ecNumber>
    </recommendedName>
</protein>
<dbReference type="InterPro" id="IPR033132">
    <property type="entry name" value="GH_1_N_CS"/>
</dbReference>
<feature type="chain" id="PRO_5032923619" description="Beta-glucosidase" evidence="12">
    <location>
        <begin position="23"/>
        <end position="489"/>
    </location>
</feature>
<feature type="binding site" evidence="10">
    <location>
        <begin position="445"/>
        <end position="446"/>
    </location>
    <ligand>
        <name>substrate</name>
    </ligand>
</feature>
<evidence type="ECO:0000313" key="13">
    <source>
        <dbReference type="EMBL" id="MBB5373215.1"/>
    </source>
</evidence>
<dbReference type="InterPro" id="IPR017853">
    <property type="entry name" value="GH"/>
</dbReference>
<dbReference type="PRINTS" id="PR00131">
    <property type="entry name" value="GLHYDRLASE1"/>
</dbReference>
<dbReference type="SUPFAM" id="SSF51445">
    <property type="entry name" value="(Trans)glycosidases"/>
    <property type="match status" value="1"/>
</dbReference>
<dbReference type="PROSITE" id="PS00653">
    <property type="entry name" value="GLYCOSYL_HYDROL_F1_2"/>
    <property type="match status" value="1"/>
</dbReference>
<dbReference type="NCBIfam" id="TIGR03356">
    <property type="entry name" value="BGL"/>
    <property type="match status" value="1"/>
</dbReference>
<evidence type="ECO:0000256" key="6">
    <source>
        <dbReference type="ARBA" id="ARBA00023277"/>
    </source>
</evidence>
<feature type="binding site" evidence="10">
    <location>
        <position position="62"/>
    </location>
    <ligand>
        <name>substrate</name>
    </ligand>
</feature>
<comment type="caution">
    <text evidence="13">The sequence shown here is derived from an EMBL/GenBank/DDBJ whole genome shotgun (WGS) entry which is preliminary data.</text>
</comment>
<dbReference type="EMBL" id="JACHFJ010000005">
    <property type="protein sequence ID" value="MBB5373215.1"/>
    <property type="molecule type" value="Genomic_DNA"/>
</dbReference>
<evidence type="ECO:0000256" key="5">
    <source>
        <dbReference type="ARBA" id="ARBA00023001"/>
    </source>
</evidence>
<evidence type="ECO:0000256" key="10">
    <source>
        <dbReference type="PIRSR" id="PIRSR617736-2"/>
    </source>
</evidence>
<keyword evidence="7 11" id="KW-0326">Glycosidase</keyword>
<keyword evidence="5" id="KW-0136">Cellulose degradation</keyword>
<dbReference type="Pfam" id="PF00232">
    <property type="entry name" value="Glyco_hydro_1"/>
    <property type="match status" value="1"/>
</dbReference>
<reference evidence="13 14" key="1">
    <citation type="submission" date="2020-08" db="EMBL/GenBank/DDBJ databases">
        <title>Genomic Encyclopedia of Type Strains, Phase IV (KMG-IV): sequencing the most valuable type-strain genomes for metagenomic binning, comparative biology and taxonomic classification.</title>
        <authorList>
            <person name="Goeker M."/>
        </authorList>
    </citation>
    <scope>NUCLEOTIDE SEQUENCE [LARGE SCALE GENOMIC DNA]</scope>
    <source>
        <strain evidence="13 14">DSM 27026</strain>
    </source>
</reference>
<dbReference type="AlphaFoldDB" id="A0A840VJ70"/>
<evidence type="ECO:0000256" key="3">
    <source>
        <dbReference type="ARBA" id="ARBA00012744"/>
    </source>
</evidence>
<accession>A0A840VJ70</accession>
<keyword evidence="12" id="KW-0732">Signal</keyword>
<evidence type="ECO:0000256" key="8">
    <source>
        <dbReference type="ARBA" id="ARBA00023326"/>
    </source>
</evidence>
<keyword evidence="8" id="KW-0624">Polysaccharide degradation</keyword>
<dbReference type="Gene3D" id="3.20.20.80">
    <property type="entry name" value="Glycosidases"/>
    <property type="match status" value="1"/>
</dbReference>
<dbReference type="PANTHER" id="PTHR10353:SF36">
    <property type="entry name" value="LP05116P"/>
    <property type="match status" value="1"/>
</dbReference>
<feature type="active site" description="Nucleophile" evidence="9">
    <location>
        <position position="391"/>
    </location>
</feature>
<comment type="catalytic activity">
    <reaction evidence="1 11">
        <text>Hydrolysis of terminal, non-reducing beta-D-glucosyl residues with release of beta-D-glucose.</text>
        <dbReference type="EC" id="3.2.1.21"/>
    </reaction>
</comment>
<organism evidence="13 14">
    <name type="scientific">Acidocella aromatica</name>
    <dbReference type="NCBI Taxonomy" id="1303579"/>
    <lineage>
        <taxon>Bacteria</taxon>
        <taxon>Pseudomonadati</taxon>
        <taxon>Pseudomonadota</taxon>
        <taxon>Alphaproteobacteria</taxon>
        <taxon>Acetobacterales</taxon>
        <taxon>Acidocellaceae</taxon>
        <taxon>Acidocella</taxon>
    </lineage>
</organism>
<dbReference type="GO" id="GO:0008422">
    <property type="term" value="F:beta-glucosidase activity"/>
    <property type="evidence" value="ECO:0007669"/>
    <property type="project" value="UniProtKB-EC"/>
</dbReference>
<dbReference type="InterPro" id="IPR001360">
    <property type="entry name" value="Glyco_hydro_1"/>
</dbReference>
<evidence type="ECO:0000256" key="11">
    <source>
        <dbReference type="RuleBase" id="RU361175"/>
    </source>
</evidence>
<keyword evidence="14" id="KW-1185">Reference proteome</keyword>
<proteinExistence type="inferred from homology"/>
<gene>
    <name evidence="13" type="ORF">HNP71_001474</name>
</gene>
<dbReference type="GO" id="GO:0005829">
    <property type="term" value="C:cytosol"/>
    <property type="evidence" value="ECO:0007669"/>
    <property type="project" value="TreeGrafter"/>
</dbReference>
<sequence>MASLRSVLSLSRRGLFSLPAFAAMPALADTAAVQHPDPPPPDPASFHFPPGFAFGVSSSAYQIEGAVHADGRGTSIWDEFCHNPCRTTDGKTADIADDHYHRMPEDVELIGDTGLRHYRFSIGWPRLFPDGGSKPNPKGFAFYDRLLDKLLSKGITPWMTLYHWDLPQALQDKGGWTNRDTAYRLADFAAATAHALGDRVPNWLVMNETAVHAYIGHGLGYHAPALTGVNNWFCALHHLNLGQGLAIQALRASGSKGRVGTVAACEPVIPSSPSPQDVLAAQTLDAAWNGGVLEPLFEGTYPELISPYTAPYERSGDAATMAQPIDMLGINYYSRLYIEHNQARPLNLFFGPNKHPSPYYAGGWPIEPDGMYEILKSIQNRYKPREMFISENGYATGTPDAGGVPLDDVSRISYIAQHLRFLRKAMEEGVNMKGYFAWSLLDGFEWNDGMKWHFGLVAVDPATLKRIPKRSYHWYGAVARAYEASAIQV</sequence>
<keyword evidence="6" id="KW-0119">Carbohydrate metabolism</keyword>
<feature type="binding site" evidence="10">
    <location>
        <position position="438"/>
    </location>
    <ligand>
        <name>substrate</name>
    </ligand>
</feature>
<dbReference type="Proteomes" id="UP000553706">
    <property type="component" value="Unassembled WGS sequence"/>
</dbReference>
<feature type="active site" description="Proton donor" evidence="9">
    <location>
        <position position="208"/>
    </location>
</feature>
<dbReference type="RefSeq" id="WP_183266231.1">
    <property type="nucleotide sequence ID" value="NZ_JACHFJ010000005.1"/>
</dbReference>
<evidence type="ECO:0000313" key="14">
    <source>
        <dbReference type="Proteomes" id="UP000553706"/>
    </source>
</evidence>
<dbReference type="PANTHER" id="PTHR10353">
    <property type="entry name" value="GLYCOSYL HYDROLASE"/>
    <property type="match status" value="1"/>
</dbReference>
<comment type="similarity">
    <text evidence="2 11">Belongs to the glycosyl hydrolase 1 family.</text>
</comment>
<evidence type="ECO:0000256" key="4">
    <source>
        <dbReference type="ARBA" id="ARBA00022801"/>
    </source>
</evidence>
<evidence type="ECO:0000256" key="7">
    <source>
        <dbReference type="ARBA" id="ARBA00023295"/>
    </source>
</evidence>
<evidence type="ECO:0000256" key="12">
    <source>
        <dbReference type="SAM" id="SignalP"/>
    </source>
</evidence>
<feature type="signal peptide" evidence="12">
    <location>
        <begin position="1"/>
        <end position="22"/>
    </location>
</feature>
<feature type="binding site" evidence="10">
    <location>
        <position position="333"/>
    </location>
    <ligand>
        <name>substrate</name>
    </ligand>
</feature>
<dbReference type="InterPro" id="IPR017736">
    <property type="entry name" value="Glyco_hydro_1_beta-glucosidase"/>
</dbReference>
<dbReference type="EC" id="3.2.1.21" evidence="3 11"/>